<dbReference type="Proteomes" id="UP000054636">
    <property type="component" value="Unassembled WGS sequence"/>
</dbReference>
<evidence type="ECO:0000313" key="4">
    <source>
        <dbReference type="Proteomes" id="UP000054636"/>
    </source>
</evidence>
<dbReference type="GO" id="GO:0003676">
    <property type="term" value="F:nucleic acid binding"/>
    <property type="evidence" value="ECO:0007669"/>
    <property type="project" value="InterPro"/>
</dbReference>
<dbReference type="Pfam" id="PF03184">
    <property type="entry name" value="DDE_1"/>
    <property type="match status" value="1"/>
</dbReference>
<evidence type="ECO:0000313" key="3">
    <source>
        <dbReference type="EMBL" id="KUF89692.1"/>
    </source>
</evidence>
<organism evidence="3 4">
    <name type="scientific">Phytophthora nicotianae</name>
    <name type="common">Potato buckeye rot agent</name>
    <name type="synonym">Phytophthora parasitica</name>
    <dbReference type="NCBI Taxonomy" id="4792"/>
    <lineage>
        <taxon>Eukaryota</taxon>
        <taxon>Sar</taxon>
        <taxon>Stramenopiles</taxon>
        <taxon>Oomycota</taxon>
        <taxon>Peronosporomycetes</taxon>
        <taxon>Peronosporales</taxon>
        <taxon>Peronosporaceae</taxon>
        <taxon>Phytophthora</taxon>
    </lineage>
</organism>
<accession>A0A0W8D0N1</accession>
<dbReference type="InterPro" id="IPR004875">
    <property type="entry name" value="DDE_SF_endonuclease_dom"/>
</dbReference>
<feature type="compositionally biased region" description="Acidic residues" evidence="1">
    <location>
        <begin position="224"/>
        <end position="255"/>
    </location>
</feature>
<gene>
    <name evidence="3" type="ORF">AM588_10002358</name>
</gene>
<protein>
    <recommendedName>
        <fullName evidence="2">DDE-1 domain-containing protein</fullName>
    </recommendedName>
</protein>
<feature type="domain" description="DDE-1" evidence="2">
    <location>
        <begin position="106"/>
        <end position="203"/>
    </location>
</feature>
<evidence type="ECO:0000256" key="1">
    <source>
        <dbReference type="SAM" id="MobiDB-lite"/>
    </source>
</evidence>
<sequence length="255" mass="28383">MAGLLSGIKGPNKYESVFNMDQTSIYIDMGPKRTIEFVGAKNVDATQGNFIELDTFNLFVLHFINLFTLFNYRNVGKLVSCFGLPLCLGNGKKTPSVWKPSVCGPRLLLLDSLKTHKMASVRNALENECCTSPEFISPGITGLAQPMDVSVMREFKGLCRNYYVNYHAVNDFAQGAPARRALITEIVVNAWKAVREKVIVRGFINAGIVPYGPRDAEGNFVVDALEESDDEGVEEENDNNEEENDNNEEKDNNED</sequence>
<reference evidence="3 4" key="1">
    <citation type="submission" date="2015-11" db="EMBL/GenBank/DDBJ databases">
        <title>Genomes and virulence difference between two physiological races of Phytophthora nicotianae.</title>
        <authorList>
            <person name="Liu H."/>
            <person name="Ma X."/>
            <person name="Yu H."/>
            <person name="Fang D."/>
            <person name="Li Y."/>
            <person name="Wang X."/>
            <person name="Wang W."/>
            <person name="Dong Y."/>
            <person name="Xiao B."/>
        </authorList>
    </citation>
    <scope>NUCLEOTIDE SEQUENCE [LARGE SCALE GENOMIC DNA]</scope>
    <source>
        <strain evidence="4">race 1</strain>
    </source>
</reference>
<name>A0A0W8D0N1_PHYNI</name>
<dbReference type="AlphaFoldDB" id="A0A0W8D0N1"/>
<dbReference type="EMBL" id="LNFP01000765">
    <property type="protein sequence ID" value="KUF89692.1"/>
    <property type="molecule type" value="Genomic_DNA"/>
</dbReference>
<feature type="region of interest" description="Disordered" evidence="1">
    <location>
        <begin position="223"/>
        <end position="255"/>
    </location>
</feature>
<comment type="caution">
    <text evidence="3">The sequence shown here is derived from an EMBL/GenBank/DDBJ whole genome shotgun (WGS) entry which is preliminary data.</text>
</comment>
<proteinExistence type="predicted"/>
<evidence type="ECO:0000259" key="2">
    <source>
        <dbReference type="Pfam" id="PF03184"/>
    </source>
</evidence>